<dbReference type="PANTHER" id="PTHR24300">
    <property type="entry name" value="CYTOCHROME P450 508A4-RELATED"/>
    <property type="match status" value="1"/>
</dbReference>
<dbReference type="InterPro" id="IPR050182">
    <property type="entry name" value="Cytochrome_P450_fam2"/>
</dbReference>
<evidence type="ECO:0000313" key="4">
    <source>
        <dbReference type="EMBL" id="CAH3107993.1"/>
    </source>
</evidence>
<proteinExistence type="inferred from homology"/>
<dbReference type="Pfam" id="PF00067">
    <property type="entry name" value="p450"/>
    <property type="match status" value="2"/>
</dbReference>
<dbReference type="PRINTS" id="PR00385">
    <property type="entry name" value="P450"/>
</dbReference>
<name>A0ABN8NHS6_9CNID</name>
<reference evidence="4 5" key="1">
    <citation type="submission" date="2022-05" db="EMBL/GenBank/DDBJ databases">
        <authorList>
            <consortium name="Genoscope - CEA"/>
            <person name="William W."/>
        </authorList>
    </citation>
    <scope>NUCLEOTIDE SEQUENCE [LARGE SCALE GENOMIC DNA]</scope>
</reference>
<keyword evidence="3" id="KW-0408">Iron</keyword>
<dbReference type="InterPro" id="IPR002401">
    <property type="entry name" value="Cyt_P450_E_grp-I"/>
</dbReference>
<organism evidence="4 5">
    <name type="scientific">Porites lobata</name>
    <dbReference type="NCBI Taxonomy" id="104759"/>
    <lineage>
        <taxon>Eukaryota</taxon>
        <taxon>Metazoa</taxon>
        <taxon>Cnidaria</taxon>
        <taxon>Anthozoa</taxon>
        <taxon>Hexacorallia</taxon>
        <taxon>Scleractinia</taxon>
        <taxon>Fungiina</taxon>
        <taxon>Poritidae</taxon>
        <taxon>Porites</taxon>
    </lineage>
</organism>
<dbReference type="InterPro" id="IPR036396">
    <property type="entry name" value="Cyt_P450_sf"/>
</dbReference>
<dbReference type="Gene3D" id="1.10.630.10">
    <property type="entry name" value="Cytochrome P450"/>
    <property type="match status" value="2"/>
</dbReference>
<evidence type="ECO:0000256" key="3">
    <source>
        <dbReference type="ARBA" id="ARBA00023004"/>
    </source>
</evidence>
<dbReference type="EMBL" id="CALNXK010000020">
    <property type="protein sequence ID" value="CAH3107993.1"/>
    <property type="molecule type" value="Genomic_DNA"/>
</dbReference>
<dbReference type="PRINTS" id="PR00463">
    <property type="entry name" value="EP450I"/>
</dbReference>
<sequence length="838" mass="95492">YSYTGGKDIAFGDYGPGWKFHRKLFTTALRQYVSDIPLIEKRISGQAKKLVQFVEDQHDKPFDPTNCLMQSVADVICGITFGEGYDTTHPDLKELLRLCEHVVKNEDVAQLVTMLDFFPFSRYLPIKAYDRFIQPFFEMHDIIRKFLRQREDNFDPTEPVEDFISGLLFARNEAEFNSDAERSDFLSDDYLVNAVQNMFGAGYETTTTTLKWVIAFLVNYPEYQVHIQRQLDEVLFRRGPSLFDRQNLPLIQATIMEALRVGNVGPLLLPHVTTTDTTLCGYRVPKDTIVFPDAESVHLDPKCWEDPTLFNPYRHIDANGKLMTNQGNFYPFGAGRRVCAGETLAKIELYLFVSWLCYNFTFVPEIDGHPPSLKGILSITQIRKPTPPEINDGIRAMVNTINFRFLENPDPMMRSVWIFEEKAFEKGFSSLAKNAHKFAEQLGTSLTLATFDPLCSTQQAPKKRISRYQVMGRGRDVYSSGFRLSDKGGGDSLKKQIFSSLRPSVWSKNRGQAPRAPPPRSATAYIGRSVFSTDLGRSKGCGIVKTCYRCATFNVIVFIEITWIIDCKQILIFPYALRDRELINELPSCTFFDPEPYFELKLQPSTKLRWCFLPENRKPQAGDGFNTGGSQRDTRDFMSALLRARNDFQTECVSDEERAALLSDDYFVSCMEDMFVAGYETTSTVLRWIMSFLAQHPQYQVDMQNQMDEAVGDRRPSLNDRTNLPLVQAAILEALRLGNVVPLAVPHVAVTDTILCGYRVPKDTIVFADTESVHLDPKCWEDPTLFNPYRYIDADGELMTNQGNFYPFGAGRRVCAGESLAKIELFLFVALLVHNFTF</sequence>
<evidence type="ECO:0000313" key="5">
    <source>
        <dbReference type="Proteomes" id="UP001159405"/>
    </source>
</evidence>
<gene>
    <name evidence="4" type="ORF">PLOB_00016631</name>
</gene>
<dbReference type="InterPro" id="IPR001128">
    <property type="entry name" value="Cyt_P450"/>
</dbReference>
<keyword evidence="2" id="KW-0479">Metal-binding</keyword>
<evidence type="ECO:0000256" key="1">
    <source>
        <dbReference type="ARBA" id="ARBA00010617"/>
    </source>
</evidence>
<dbReference type="InterPro" id="IPR017972">
    <property type="entry name" value="Cyt_P450_CS"/>
</dbReference>
<evidence type="ECO:0000256" key="2">
    <source>
        <dbReference type="ARBA" id="ARBA00022723"/>
    </source>
</evidence>
<dbReference type="PROSITE" id="PS00086">
    <property type="entry name" value="CYTOCHROME_P450"/>
    <property type="match status" value="2"/>
</dbReference>
<keyword evidence="5" id="KW-1185">Reference proteome</keyword>
<dbReference type="SUPFAM" id="SSF48264">
    <property type="entry name" value="Cytochrome P450"/>
    <property type="match status" value="2"/>
</dbReference>
<dbReference type="Proteomes" id="UP001159405">
    <property type="component" value="Unassembled WGS sequence"/>
</dbReference>
<feature type="non-terminal residue" evidence="4">
    <location>
        <position position="1"/>
    </location>
</feature>
<feature type="non-terminal residue" evidence="4">
    <location>
        <position position="838"/>
    </location>
</feature>
<dbReference type="PANTHER" id="PTHR24300:SF375">
    <property type="entry name" value="CYTOCHROME P450 FAMILY"/>
    <property type="match status" value="1"/>
</dbReference>
<protein>
    <submittedName>
        <fullName evidence="4">Uncharacterized protein</fullName>
    </submittedName>
</protein>
<comment type="similarity">
    <text evidence="1">Belongs to the cytochrome P450 family.</text>
</comment>
<accession>A0ABN8NHS6</accession>
<comment type="caution">
    <text evidence="4">The sequence shown here is derived from an EMBL/GenBank/DDBJ whole genome shotgun (WGS) entry which is preliminary data.</text>
</comment>